<evidence type="ECO:0000259" key="1">
    <source>
        <dbReference type="PROSITE" id="PS50983"/>
    </source>
</evidence>
<dbReference type="eggNOG" id="COG0614">
    <property type="taxonomic scope" value="Bacteria"/>
</dbReference>
<dbReference type="PANTHER" id="PTHR30535:SF34">
    <property type="entry name" value="MOLYBDATE-BINDING PROTEIN MOLA"/>
    <property type="match status" value="1"/>
</dbReference>
<dbReference type="RefSeq" id="WP_013908496.1">
    <property type="nucleotide sequence ID" value="NC_015681.1"/>
</dbReference>
<proteinExistence type="predicted"/>
<keyword evidence="3" id="KW-1185">Reference proteome</keyword>
<dbReference type="HOGENOM" id="CLU_038034_2_5_0"/>
<protein>
    <submittedName>
        <fullName evidence="2">Periplasmic binding protein</fullName>
    </submittedName>
</protein>
<dbReference type="EMBL" id="CP002683">
    <property type="protein sequence ID" value="AEH45757.1"/>
    <property type="molecule type" value="Genomic_DNA"/>
</dbReference>
<reference evidence="3" key="1">
    <citation type="submission" date="2011-04" db="EMBL/GenBank/DDBJ databases">
        <title>The complete genome of Thermodesulfatator indicus DSM 15286.</title>
        <authorList>
            <person name="Lucas S."/>
            <person name="Copeland A."/>
            <person name="Lapidus A."/>
            <person name="Bruce D."/>
            <person name="Goodwin L."/>
            <person name="Pitluck S."/>
            <person name="Peters L."/>
            <person name="Kyrpides N."/>
            <person name="Mavromatis K."/>
            <person name="Pagani I."/>
            <person name="Ivanova N."/>
            <person name="Saunders L."/>
            <person name="Detter J.C."/>
            <person name="Tapia R."/>
            <person name="Han C."/>
            <person name="Land M."/>
            <person name="Hauser L."/>
            <person name="Markowitz V."/>
            <person name="Cheng J.-F."/>
            <person name="Hugenholtz P."/>
            <person name="Woyke T."/>
            <person name="Wu D."/>
            <person name="Spring S."/>
            <person name="Schroeder M."/>
            <person name="Brambilla E."/>
            <person name="Klenk H.-P."/>
            <person name="Eisen J.A."/>
        </authorList>
    </citation>
    <scope>NUCLEOTIDE SEQUENCE [LARGE SCALE GENOMIC DNA]</scope>
    <source>
        <strain evidence="3">DSM 15286 / JCM 11887 / CIR29812</strain>
    </source>
</reference>
<name>F8ACB9_THEID</name>
<dbReference type="SUPFAM" id="SSF53807">
    <property type="entry name" value="Helical backbone' metal receptor"/>
    <property type="match status" value="1"/>
</dbReference>
<sequence>MKKCFLISLIFWWTFLGATQANALRIVVLYPGASQIIKALGIEDEVVGVTRHDHFFPKATKVGSHLRPNLELIKALRPDVLIVGSKRAFPDELAGRFDAKVYRYDPRTLDEILKCIKDLGNILGREEKARQLIVKLSAKLTQVKPLPYQPKVIYEITSLPLKVAGQKSIVTDIIRAAGGINPVNVQKKHVLISPEKIIALSPDFYLYQEGPMNRNPVPPKERPYFKSLSAVVVKVPEIEFARPGLNSFDAVIKLNSLFWKHYRPTK</sequence>
<evidence type="ECO:0000313" key="2">
    <source>
        <dbReference type="EMBL" id="AEH45757.1"/>
    </source>
</evidence>
<dbReference type="KEGG" id="tid:Thein_1902"/>
<dbReference type="OrthoDB" id="9787772at2"/>
<dbReference type="PROSITE" id="PS50983">
    <property type="entry name" value="FE_B12_PBP"/>
    <property type="match status" value="1"/>
</dbReference>
<reference evidence="2 3" key="2">
    <citation type="journal article" date="2012" name="Stand. Genomic Sci.">
        <title>Complete genome sequence of the thermophilic sulfate-reducing ocean bacterium Thermodesulfatator indicus type strain (CIR29812(T)).</title>
        <authorList>
            <person name="Anderson I."/>
            <person name="Saunders E."/>
            <person name="Lapidus A."/>
            <person name="Nolan M."/>
            <person name="Lucas S."/>
            <person name="Tice H."/>
            <person name="Del Rio T.G."/>
            <person name="Cheng J.F."/>
            <person name="Han C."/>
            <person name="Tapia R."/>
            <person name="Goodwin L.A."/>
            <person name="Pitluck S."/>
            <person name="Liolios K."/>
            <person name="Mavromatis K."/>
            <person name="Pagani I."/>
            <person name="Ivanova N."/>
            <person name="Mikhailova N."/>
            <person name="Pati A."/>
            <person name="Chen A."/>
            <person name="Palaniappan K."/>
            <person name="Land M."/>
            <person name="Hauser L."/>
            <person name="Jeffries C.D."/>
            <person name="Chang Y.J."/>
            <person name="Brambilla E.M."/>
            <person name="Rohde M."/>
            <person name="Spring S."/>
            <person name="Goker M."/>
            <person name="Detter J.C."/>
            <person name="Woyke T."/>
            <person name="Bristow J."/>
            <person name="Eisen J.A."/>
            <person name="Markowitz V."/>
            <person name="Hugenholtz P."/>
            <person name="Kyrpides N.C."/>
            <person name="Klenk H.P."/>
        </authorList>
    </citation>
    <scope>NUCLEOTIDE SEQUENCE [LARGE SCALE GENOMIC DNA]</scope>
    <source>
        <strain evidence="3">DSM 15286 / JCM 11887 / CIR29812</strain>
    </source>
</reference>
<dbReference type="PANTHER" id="PTHR30535">
    <property type="entry name" value="VITAMIN B12-BINDING PROTEIN"/>
    <property type="match status" value="1"/>
</dbReference>
<dbReference type="Pfam" id="PF01497">
    <property type="entry name" value="Peripla_BP_2"/>
    <property type="match status" value="1"/>
</dbReference>
<dbReference type="AlphaFoldDB" id="F8ACB9"/>
<dbReference type="InterPro" id="IPR002491">
    <property type="entry name" value="ABC_transptr_periplasmic_BD"/>
</dbReference>
<dbReference type="InParanoid" id="F8ACB9"/>
<feature type="domain" description="Fe/B12 periplasmic-binding" evidence="1">
    <location>
        <begin position="25"/>
        <end position="266"/>
    </location>
</feature>
<organism evidence="2 3">
    <name type="scientific">Thermodesulfatator indicus (strain DSM 15286 / JCM 11887 / CIR29812)</name>
    <dbReference type="NCBI Taxonomy" id="667014"/>
    <lineage>
        <taxon>Bacteria</taxon>
        <taxon>Pseudomonadati</taxon>
        <taxon>Thermodesulfobacteriota</taxon>
        <taxon>Thermodesulfobacteria</taxon>
        <taxon>Thermodesulfobacteriales</taxon>
        <taxon>Thermodesulfatatoraceae</taxon>
        <taxon>Thermodesulfatator</taxon>
    </lineage>
</organism>
<dbReference type="Proteomes" id="UP000006793">
    <property type="component" value="Chromosome"/>
</dbReference>
<dbReference type="GO" id="GO:0071281">
    <property type="term" value="P:cellular response to iron ion"/>
    <property type="evidence" value="ECO:0007669"/>
    <property type="project" value="TreeGrafter"/>
</dbReference>
<gene>
    <name evidence="2" type="ordered locus">Thein_1902</name>
</gene>
<dbReference type="Gene3D" id="3.40.50.1980">
    <property type="entry name" value="Nitrogenase molybdenum iron protein domain"/>
    <property type="match status" value="2"/>
</dbReference>
<dbReference type="InterPro" id="IPR050902">
    <property type="entry name" value="ABC_Transporter_SBP"/>
</dbReference>
<evidence type="ECO:0000313" key="3">
    <source>
        <dbReference type="Proteomes" id="UP000006793"/>
    </source>
</evidence>
<dbReference type="STRING" id="667014.Thein_1902"/>
<dbReference type="PaxDb" id="667014-Thein_1902"/>
<accession>F8ACB9</accession>